<evidence type="ECO:0000256" key="3">
    <source>
        <dbReference type="ARBA" id="ARBA00006501"/>
    </source>
</evidence>
<evidence type="ECO:0000313" key="16">
    <source>
        <dbReference type="EMBL" id="RZF22697.1"/>
    </source>
</evidence>
<comment type="catalytic activity">
    <reaction evidence="13 14 15">
        <text>protoporphyrinogen IX + 3 A = protoporphyrin IX + 3 AH2</text>
        <dbReference type="Rhea" id="RHEA:62000"/>
        <dbReference type="ChEBI" id="CHEBI:13193"/>
        <dbReference type="ChEBI" id="CHEBI:17499"/>
        <dbReference type="ChEBI" id="CHEBI:57306"/>
        <dbReference type="ChEBI" id="CHEBI:57307"/>
    </reaction>
</comment>
<evidence type="ECO:0000256" key="11">
    <source>
        <dbReference type="ARBA" id="ARBA00023004"/>
    </source>
</evidence>
<accession>A0ABY0IIB7</accession>
<evidence type="ECO:0000256" key="12">
    <source>
        <dbReference type="ARBA" id="ARBA00023136"/>
    </source>
</evidence>
<comment type="similarity">
    <text evidence="3 14 15">Belongs to the HemJ family.</text>
</comment>
<dbReference type="HAMAP" id="MF_02239">
    <property type="entry name" value="HemJ"/>
    <property type="match status" value="1"/>
</dbReference>
<dbReference type="InterPro" id="IPR005265">
    <property type="entry name" value="HemJ-like"/>
</dbReference>
<dbReference type="Pfam" id="PF03653">
    <property type="entry name" value="UPF0093"/>
    <property type="match status" value="1"/>
</dbReference>
<keyword evidence="17" id="KW-1185">Reference proteome</keyword>
<comment type="pathway">
    <text evidence="2 14 15">Porphyrin-containing compound metabolism; protoporphyrin-IX biosynthesis; protoporphyrin-IX from protoporphyrinogen-IX: step 1/1.</text>
</comment>
<evidence type="ECO:0000256" key="10">
    <source>
        <dbReference type="ARBA" id="ARBA00023002"/>
    </source>
</evidence>
<proteinExistence type="inferred from homology"/>
<reference evidence="17" key="1">
    <citation type="journal article" date="2019" name="Int. J. Syst. Evol. Microbiol.">
        <title>Halobacteriovorax valvorus sp. nov., a novel prokaryotic predator isolated from coastal seawater of China.</title>
        <authorList>
            <person name="Chen M.-X."/>
        </authorList>
    </citation>
    <scope>NUCLEOTIDE SEQUENCE [LARGE SCALE GENOMIC DNA]</scope>
    <source>
        <strain evidence="17">BL9</strain>
    </source>
</reference>
<organism evidence="16 17">
    <name type="scientific">Halobacteriovorax vibrionivorans</name>
    <dbReference type="NCBI Taxonomy" id="2152716"/>
    <lineage>
        <taxon>Bacteria</taxon>
        <taxon>Pseudomonadati</taxon>
        <taxon>Bdellovibrionota</taxon>
        <taxon>Bacteriovoracia</taxon>
        <taxon>Bacteriovoracales</taxon>
        <taxon>Halobacteriovoraceae</taxon>
        <taxon>Halobacteriovorax</taxon>
    </lineage>
</organism>
<dbReference type="EMBL" id="QDKL01000001">
    <property type="protein sequence ID" value="RZF22697.1"/>
    <property type="molecule type" value="Genomic_DNA"/>
</dbReference>
<keyword evidence="11 14" id="KW-0408">Iron</keyword>
<keyword evidence="7 14" id="KW-0812">Transmembrane</keyword>
<protein>
    <recommendedName>
        <fullName evidence="4 14">Protoporphyrinogen IX oxidase</fullName>
        <shortName evidence="14">PPO</shortName>
        <ecNumber evidence="14 15">1.3.99.-</ecNumber>
    </recommendedName>
</protein>
<keyword evidence="6 14" id="KW-0349">Heme</keyword>
<keyword evidence="5 14" id="KW-1003">Cell membrane</keyword>
<feature type="transmembrane region" description="Helical" evidence="14">
    <location>
        <begin position="56"/>
        <end position="81"/>
    </location>
</feature>
<comment type="cofactor">
    <cofactor evidence="14 15">
        <name>heme b</name>
        <dbReference type="ChEBI" id="CHEBI:60344"/>
    </cofactor>
    <text evidence="14 15">Binds 1 heme b (iron(II)-protoporphyrin IX) group per subunit.</text>
</comment>
<evidence type="ECO:0000313" key="17">
    <source>
        <dbReference type="Proteomes" id="UP000443582"/>
    </source>
</evidence>
<evidence type="ECO:0000256" key="1">
    <source>
        <dbReference type="ARBA" id="ARBA00004651"/>
    </source>
</evidence>
<dbReference type="PANTHER" id="PTHR40255">
    <property type="entry name" value="UPF0093 MEMBRANE PROTEIN SLR1790"/>
    <property type="match status" value="1"/>
</dbReference>
<evidence type="ECO:0000256" key="13">
    <source>
        <dbReference type="ARBA" id="ARBA00048390"/>
    </source>
</evidence>
<comment type="caution">
    <text evidence="16">The sequence shown here is derived from an EMBL/GenBank/DDBJ whole genome shotgun (WGS) entry which is preliminary data.</text>
</comment>
<evidence type="ECO:0000256" key="6">
    <source>
        <dbReference type="ARBA" id="ARBA00022617"/>
    </source>
</evidence>
<evidence type="ECO:0000256" key="4">
    <source>
        <dbReference type="ARBA" id="ARBA00017504"/>
    </source>
</evidence>
<evidence type="ECO:0000256" key="9">
    <source>
        <dbReference type="ARBA" id="ARBA00022989"/>
    </source>
</evidence>
<evidence type="ECO:0000256" key="8">
    <source>
        <dbReference type="ARBA" id="ARBA00022723"/>
    </source>
</evidence>
<feature type="binding site" description="axial binding residue" evidence="14">
    <location>
        <position position="10"/>
    </location>
    <ligand>
        <name>heme</name>
        <dbReference type="ChEBI" id="CHEBI:30413"/>
    </ligand>
    <ligandPart>
        <name>Fe</name>
        <dbReference type="ChEBI" id="CHEBI:18248"/>
    </ligandPart>
</feature>
<evidence type="ECO:0000256" key="5">
    <source>
        <dbReference type="ARBA" id="ARBA00022475"/>
    </source>
</evidence>
<feature type="binding site" description="axial binding residue" evidence="14">
    <location>
        <position position="92"/>
    </location>
    <ligand>
        <name>heme</name>
        <dbReference type="ChEBI" id="CHEBI:30413"/>
    </ligand>
    <ligandPart>
        <name>Fe</name>
        <dbReference type="ChEBI" id="CHEBI:18248"/>
    </ligandPart>
</feature>
<evidence type="ECO:0000256" key="7">
    <source>
        <dbReference type="ARBA" id="ARBA00022692"/>
    </source>
</evidence>
<keyword evidence="8 14" id="KW-0479">Metal-binding</keyword>
<dbReference type="RefSeq" id="WP_114705641.1">
    <property type="nucleotide sequence ID" value="NZ_QDKL01000001.1"/>
</dbReference>
<sequence>MTYEYLKAFHLISIVCWFAGLFYIVRLFIYHTEAQDKSQTERDILSAQFKIMSRRLWYGITWPACIFTIIFGLALVYTTYWPLTGHYWLHLKLTLVLLLLVYQFKCHRIYKDLQNNIFKHSSSFLRIWNEVATLFLFAIVFLAVLKTLQGIFYGIGAIVGLAVVLMMAIKFYRKVRKD</sequence>
<keyword evidence="9 14" id="KW-1133">Transmembrane helix</keyword>
<name>A0ABY0IIB7_9BACT</name>
<dbReference type="PIRSF" id="PIRSF004638">
    <property type="entry name" value="UCP004638"/>
    <property type="match status" value="1"/>
</dbReference>
<evidence type="ECO:0000256" key="15">
    <source>
        <dbReference type="PIRNR" id="PIRNR004638"/>
    </source>
</evidence>
<comment type="subcellular location">
    <subcellularLocation>
        <location evidence="1 14">Cell membrane</location>
        <topology evidence="1 14">Multi-pass membrane protein</topology>
    </subcellularLocation>
</comment>
<feature type="transmembrane region" description="Helical" evidence="14">
    <location>
        <begin position="125"/>
        <end position="145"/>
    </location>
</feature>
<evidence type="ECO:0000256" key="2">
    <source>
        <dbReference type="ARBA" id="ARBA00005073"/>
    </source>
</evidence>
<keyword evidence="12 14" id="KW-0472">Membrane</keyword>
<feature type="transmembrane region" description="Helical" evidence="14">
    <location>
        <begin position="87"/>
        <end position="104"/>
    </location>
</feature>
<dbReference type="PANTHER" id="PTHR40255:SF1">
    <property type="entry name" value="PROTOPORPHYRINOGEN IX OXIDASE"/>
    <property type="match status" value="1"/>
</dbReference>
<keyword evidence="10 14" id="KW-0560">Oxidoreductase</keyword>
<evidence type="ECO:0000256" key="14">
    <source>
        <dbReference type="HAMAP-Rule" id="MF_02239"/>
    </source>
</evidence>
<dbReference type="EC" id="1.3.99.-" evidence="14 15"/>
<gene>
    <name evidence="16" type="ORF">DAY19_02690</name>
</gene>
<comment type="subunit">
    <text evidence="14">Homodimer.</text>
</comment>
<dbReference type="Proteomes" id="UP000443582">
    <property type="component" value="Unassembled WGS sequence"/>
</dbReference>
<comment type="function">
    <text evidence="14 15">Catalyzes the oxidation of protoporphyrinogen IX to protoporphyrin IX.</text>
</comment>
<feature type="transmembrane region" description="Helical" evidence="14">
    <location>
        <begin position="6"/>
        <end position="29"/>
    </location>
</feature>
<feature type="transmembrane region" description="Helical" evidence="14">
    <location>
        <begin position="151"/>
        <end position="172"/>
    </location>
</feature>